<dbReference type="Proteomes" id="UP000054485">
    <property type="component" value="Unassembled WGS sequence"/>
</dbReference>
<organism evidence="1 2">
    <name type="scientific">Suillus luteus UH-Slu-Lm8-n1</name>
    <dbReference type="NCBI Taxonomy" id="930992"/>
    <lineage>
        <taxon>Eukaryota</taxon>
        <taxon>Fungi</taxon>
        <taxon>Dikarya</taxon>
        <taxon>Basidiomycota</taxon>
        <taxon>Agaricomycotina</taxon>
        <taxon>Agaricomycetes</taxon>
        <taxon>Agaricomycetidae</taxon>
        <taxon>Boletales</taxon>
        <taxon>Suillineae</taxon>
        <taxon>Suillaceae</taxon>
        <taxon>Suillus</taxon>
    </lineage>
</organism>
<dbReference type="InParanoid" id="A0A0D0AHL6"/>
<reference evidence="1 2" key="1">
    <citation type="submission" date="2014-04" db="EMBL/GenBank/DDBJ databases">
        <authorList>
            <consortium name="DOE Joint Genome Institute"/>
            <person name="Kuo A."/>
            <person name="Ruytinx J."/>
            <person name="Rineau F."/>
            <person name="Colpaert J."/>
            <person name="Kohler A."/>
            <person name="Nagy L.G."/>
            <person name="Floudas D."/>
            <person name="Copeland A."/>
            <person name="Barry K.W."/>
            <person name="Cichocki N."/>
            <person name="Veneault-Fourrey C."/>
            <person name="LaButti K."/>
            <person name="Lindquist E.A."/>
            <person name="Lipzen A."/>
            <person name="Lundell T."/>
            <person name="Morin E."/>
            <person name="Murat C."/>
            <person name="Sun H."/>
            <person name="Tunlid A."/>
            <person name="Henrissat B."/>
            <person name="Grigoriev I.V."/>
            <person name="Hibbett D.S."/>
            <person name="Martin F."/>
            <person name="Nordberg H.P."/>
            <person name="Cantor M.N."/>
            <person name="Hua S.X."/>
        </authorList>
    </citation>
    <scope>NUCLEOTIDE SEQUENCE [LARGE SCALE GENOMIC DNA]</scope>
    <source>
        <strain evidence="1 2">UH-Slu-Lm8-n1</strain>
    </source>
</reference>
<dbReference type="HOGENOM" id="CLU_2414741_0_0_1"/>
<reference evidence="2" key="2">
    <citation type="submission" date="2015-01" db="EMBL/GenBank/DDBJ databases">
        <title>Evolutionary Origins and Diversification of the Mycorrhizal Mutualists.</title>
        <authorList>
            <consortium name="DOE Joint Genome Institute"/>
            <consortium name="Mycorrhizal Genomics Consortium"/>
            <person name="Kohler A."/>
            <person name="Kuo A."/>
            <person name="Nagy L.G."/>
            <person name="Floudas D."/>
            <person name="Copeland A."/>
            <person name="Barry K.W."/>
            <person name="Cichocki N."/>
            <person name="Veneault-Fourrey C."/>
            <person name="LaButti K."/>
            <person name="Lindquist E.A."/>
            <person name="Lipzen A."/>
            <person name="Lundell T."/>
            <person name="Morin E."/>
            <person name="Murat C."/>
            <person name="Riley R."/>
            <person name="Ohm R."/>
            <person name="Sun H."/>
            <person name="Tunlid A."/>
            <person name="Henrissat B."/>
            <person name="Grigoriev I.V."/>
            <person name="Hibbett D.S."/>
            <person name="Martin F."/>
        </authorList>
    </citation>
    <scope>NUCLEOTIDE SEQUENCE [LARGE SCALE GENOMIC DNA]</scope>
    <source>
        <strain evidence="2">UH-Slu-Lm8-n1</strain>
    </source>
</reference>
<evidence type="ECO:0000313" key="2">
    <source>
        <dbReference type="Proteomes" id="UP000054485"/>
    </source>
</evidence>
<name>A0A0D0AHL6_9AGAM</name>
<protein>
    <submittedName>
        <fullName evidence="1">Uncharacterized protein</fullName>
    </submittedName>
</protein>
<dbReference type="EMBL" id="KN835132">
    <property type="protein sequence ID" value="KIK49585.1"/>
    <property type="molecule type" value="Genomic_DNA"/>
</dbReference>
<proteinExistence type="predicted"/>
<accession>A0A0D0AHL6</accession>
<evidence type="ECO:0000313" key="1">
    <source>
        <dbReference type="EMBL" id="KIK49585.1"/>
    </source>
</evidence>
<gene>
    <name evidence="1" type="ORF">CY34DRAFT_797027</name>
</gene>
<dbReference type="AlphaFoldDB" id="A0A0D0AHL6"/>
<keyword evidence="2" id="KW-1185">Reference proteome</keyword>
<sequence length="92" mass="10240">MVIAATTVLEDNESNWRITDCAQNNFLCAPEPVWSFLMTIATSPHTAKVGGLQAENHFEALDKIHHVHRSHLYFKVTGAVALLVGVHRRMCA</sequence>